<evidence type="ECO:0000313" key="2">
    <source>
        <dbReference type="EMBL" id="KAF2034072.1"/>
    </source>
</evidence>
<organism evidence="2 3">
    <name type="scientific">Setomelanomma holmii</name>
    <dbReference type="NCBI Taxonomy" id="210430"/>
    <lineage>
        <taxon>Eukaryota</taxon>
        <taxon>Fungi</taxon>
        <taxon>Dikarya</taxon>
        <taxon>Ascomycota</taxon>
        <taxon>Pezizomycotina</taxon>
        <taxon>Dothideomycetes</taxon>
        <taxon>Pleosporomycetidae</taxon>
        <taxon>Pleosporales</taxon>
        <taxon>Pleosporineae</taxon>
        <taxon>Phaeosphaeriaceae</taxon>
        <taxon>Setomelanomma</taxon>
    </lineage>
</organism>
<feature type="region of interest" description="Disordered" evidence="1">
    <location>
        <begin position="83"/>
        <end position="105"/>
    </location>
</feature>
<reference evidence="2" key="1">
    <citation type="journal article" date="2020" name="Stud. Mycol.">
        <title>101 Dothideomycetes genomes: a test case for predicting lifestyles and emergence of pathogens.</title>
        <authorList>
            <person name="Haridas S."/>
            <person name="Albert R."/>
            <person name="Binder M."/>
            <person name="Bloem J."/>
            <person name="Labutti K."/>
            <person name="Salamov A."/>
            <person name="Andreopoulos B."/>
            <person name="Baker S."/>
            <person name="Barry K."/>
            <person name="Bills G."/>
            <person name="Bluhm B."/>
            <person name="Cannon C."/>
            <person name="Castanera R."/>
            <person name="Culley D."/>
            <person name="Daum C."/>
            <person name="Ezra D."/>
            <person name="Gonzalez J."/>
            <person name="Henrissat B."/>
            <person name="Kuo A."/>
            <person name="Liang C."/>
            <person name="Lipzen A."/>
            <person name="Lutzoni F."/>
            <person name="Magnuson J."/>
            <person name="Mondo S."/>
            <person name="Nolan M."/>
            <person name="Ohm R."/>
            <person name="Pangilinan J."/>
            <person name="Park H.-J."/>
            <person name="Ramirez L."/>
            <person name="Alfaro M."/>
            <person name="Sun H."/>
            <person name="Tritt A."/>
            <person name="Yoshinaga Y."/>
            <person name="Zwiers L.-H."/>
            <person name="Turgeon B."/>
            <person name="Goodwin S."/>
            <person name="Spatafora J."/>
            <person name="Crous P."/>
            <person name="Grigoriev I."/>
        </authorList>
    </citation>
    <scope>NUCLEOTIDE SEQUENCE</scope>
    <source>
        <strain evidence="2">CBS 110217</strain>
    </source>
</reference>
<feature type="region of interest" description="Disordered" evidence="1">
    <location>
        <begin position="1"/>
        <end position="41"/>
    </location>
</feature>
<proteinExistence type="predicted"/>
<dbReference type="OrthoDB" id="3943860at2759"/>
<feature type="compositionally biased region" description="Low complexity" evidence="1">
    <location>
        <begin position="83"/>
        <end position="99"/>
    </location>
</feature>
<comment type="caution">
    <text evidence="2">The sequence shown here is derived from an EMBL/GenBank/DDBJ whole genome shotgun (WGS) entry which is preliminary data.</text>
</comment>
<keyword evidence="3" id="KW-1185">Reference proteome</keyword>
<sequence>MASIIVPPRTPSPKVRIRSQSFDTPSSRISVTPIEESPYSKSTGAIETKALPHHDVLKVAEQGALQPVNALFPLHTKMSEESIMSEASSSSSFASSPTDSEGEMDLMSDSPLLPTVGERQRPHPLTFCQSITYEDATPIEEPSSPFLYQDKSYPMYSPWLVRAVLDLHDVRGLDWMSIAEPVERIWGVRTCSAEVLAILSDNGRVLNRRWWD</sequence>
<evidence type="ECO:0000313" key="3">
    <source>
        <dbReference type="Proteomes" id="UP000799777"/>
    </source>
</evidence>
<gene>
    <name evidence="2" type="ORF">EK21DRAFT_85867</name>
</gene>
<dbReference type="EMBL" id="ML978163">
    <property type="protein sequence ID" value="KAF2034072.1"/>
    <property type="molecule type" value="Genomic_DNA"/>
</dbReference>
<protein>
    <submittedName>
        <fullName evidence="2">Uncharacterized protein</fullName>
    </submittedName>
</protein>
<evidence type="ECO:0000256" key="1">
    <source>
        <dbReference type="SAM" id="MobiDB-lite"/>
    </source>
</evidence>
<feature type="compositionally biased region" description="Polar residues" evidence="1">
    <location>
        <begin position="18"/>
        <end position="30"/>
    </location>
</feature>
<name>A0A9P4HIX9_9PLEO</name>
<accession>A0A9P4HIX9</accession>
<dbReference type="AlphaFoldDB" id="A0A9P4HIX9"/>
<dbReference type="Proteomes" id="UP000799777">
    <property type="component" value="Unassembled WGS sequence"/>
</dbReference>